<protein>
    <recommendedName>
        <fullName evidence="2">LiaF transmembrane domain-containing protein</fullName>
    </recommendedName>
</protein>
<evidence type="ECO:0000313" key="3">
    <source>
        <dbReference type="EMBL" id="MSR91916.1"/>
    </source>
</evidence>
<evidence type="ECO:0000256" key="1">
    <source>
        <dbReference type="SAM" id="Phobius"/>
    </source>
</evidence>
<gene>
    <name evidence="3" type="ORF">FYJ33_11005</name>
</gene>
<keyword evidence="1" id="KW-1133">Transmembrane helix</keyword>
<organism evidence="3 4">
    <name type="scientific">Inconstantimicrobium porci</name>
    <dbReference type="NCBI Taxonomy" id="2652291"/>
    <lineage>
        <taxon>Bacteria</taxon>
        <taxon>Bacillati</taxon>
        <taxon>Bacillota</taxon>
        <taxon>Clostridia</taxon>
        <taxon>Eubacteriales</taxon>
        <taxon>Clostridiaceae</taxon>
        <taxon>Inconstantimicrobium</taxon>
    </lineage>
</organism>
<feature type="domain" description="LiaF transmembrane" evidence="2">
    <location>
        <begin position="7"/>
        <end position="102"/>
    </location>
</feature>
<keyword evidence="1" id="KW-0472">Membrane</keyword>
<feature type="transmembrane region" description="Helical" evidence="1">
    <location>
        <begin position="80"/>
        <end position="97"/>
    </location>
</feature>
<dbReference type="AlphaFoldDB" id="A0A7X2MZF8"/>
<keyword evidence="4" id="KW-1185">Reference proteome</keyword>
<reference evidence="3 4" key="1">
    <citation type="submission" date="2019-08" db="EMBL/GenBank/DDBJ databases">
        <title>In-depth cultivation of the pig gut microbiome towards novel bacterial diversity and tailored functional studies.</title>
        <authorList>
            <person name="Wylensek D."/>
            <person name="Hitch T.C.A."/>
            <person name="Clavel T."/>
        </authorList>
    </citation>
    <scope>NUCLEOTIDE SEQUENCE [LARGE SCALE GENOMIC DNA]</scope>
    <source>
        <strain evidence="3 4">WCA-383-APC-5B</strain>
    </source>
</reference>
<dbReference type="RefSeq" id="WP_154531816.1">
    <property type="nucleotide sequence ID" value="NZ_JAXFSD010000105.1"/>
</dbReference>
<dbReference type="Pfam" id="PF22570">
    <property type="entry name" value="LiaF-TM"/>
    <property type="match status" value="1"/>
</dbReference>
<accession>A0A7X2MZF8</accession>
<evidence type="ECO:0000259" key="2">
    <source>
        <dbReference type="Pfam" id="PF22570"/>
    </source>
</evidence>
<keyword evidence="1" id="KW-0812">Transmembrane</keyword>
<feature type="transmembrane region" description="Helical" evidence="1">
    <location>
        <begin position="39"/>
        <end position="68"/>
    </location>
</feature>
<dbReference type="InterPro" id="IPR054331">
    <property type="entry name" value="LiaF_TM"/>
</dbReference>
<dbReference type="EMBL" id="VULX01000018">
    <property type="protein sequence ID" value="MSR91916.1"/>
    <property type="molecule type" value="Genomic_DNA"/>
</dbReference>
<feature type="transmembrane region" description="Helical" evidence="1">
    <location>
        <begin position="6"/>
        <end position="27"/>
    </location>
</feature>
<proteinExistence type="predicted"/>
<name>A0A7X2MZF8_9CLOT</name>
<dbReference type="Proteomes" id="UP000460287">
    <property type="component" value="Unassembled WGS sequence"/>
</dbReference>
<comment type="caution">
    <text evidence="3">The sequence shown here is derived from an EMBL/GenBank/DDBJ whole genome shotgun (WGS) entry which is preliminary data.</text>
</comment>
<sequence>MKNKNIFWGLAFIILAVAIGLDAFGYFGNIGIFKIISAVLLAIIIIQSVFHVHFWGIFIPLAFIGILFKTELGIANLTPWPILGIAILFSIGFSLIFKKSHFNCCISHNHHYTDRIINDDPSCDCSVSFSSIVKYINSDNFECSKIDCSFGSASIYFDKAHIQGDSAQIIVDVSFGSVELFVPKNWNIIKSADSSFGGIEEKNNNAVKDGPTVYLEGDISFSGVTIYYI</sequence>
<evidence type="ECO:0000313" key="4">
    <source>
        <dbReference type="Proteomes" id="UP000460287"/>
    </source>
</evidence>